<dbReference type="Ensembl" id="ENSBOBT00000004545.1">
    <property type="protein sequence ID" value="ENSBOBP00000004434.1"/>
    <property type="gene ID" value="ENSBOBG00000003023.1"/>
</dbReference>
<keyword evidence="3" id="KW-1185">Reference proteome</keyword>
<sequence length="127" mass="13636">MSVTLRVQPAAGGAGIPLLPFAFEAGLGVVLEMLVLWGLLLQEMTMAGLHELRFTEEKPLLRGQDAELVSLVATLALAPARGVPGCGCVSGSLGRGVCWYWVFMGARGWCPVRTCVQTCAVWPRTHR</sequence>
<feature type="transmembrane region" description="Helical" evidence="1">
    <location>
        <begin position="20"/>
        <end position="41"/>
    </location>
</feature>
<keyword evidence="1" id="KW-1133">Transmembrane helix</keyword>
<accession>A0A8C0I981</accession>
<keyword evidence="1" id="KW-0472">Membrane</keyword>
<proteinExistence type="predicted"/>
<keyword evidence="1" id="KW-0812">Transmembrane</keyword>
<reference evidence="2" key="2">
    <citation type="submission" date="2025-09" db="UniProtKB">
        <authorList>
            <consortium name="Ensembl"/>
        </authorList>
    </citation>
    <scope>IDENTIFICATION</scope>
</reference>
<protein>
    <submittedName>
        <fullName evidence="2">Uncharacterized protein</fullName>
    </submittedName>
</protein>
<name>A0A8C0I981_BUBBB</name>
<reference evidence="2" key="1">
    <citation type="submission" date="2025-08" db="UniProtKB">
        <authorList>
            <consortium name="Ensembl"/>
        </authorList>
    </citation>
    <scope>IDENTIFICATION</scope>
</reference>
<evidence type="ECO:0000313" key="2">
    <source>
        <dbReference type="Ensembl" id="ENSBOBP00000004434.1"/>
    </source>
</evidence>
<organism evidence="2 3">
    <name type="scientific">Bubo bubo</name>
    <name type="common">Eurasian eagle-owl</name>
    <name type="synonym">Strix bubo</name>
    <dbReference type="NCBI Taxonomy" id="30461"/>
    <lineage>
        <taxon>Eukaryota</taxon>
        <taxon>Metazoa</taxon>
        <taxon>Chordata</taxon>
        <taxon>Craniata</taxon>
        <taxon>Vertebrata</taxon>
        <taxon>Euteleostomi</taxon>
        <taxon>Archelosauria</taxon>
        <taxon>Archosauria</taxon>
        <taxon>Dinosauria</taxon>
        <taxon>Saurischia</taxon>
        <taxon>Theropoda</taxon>
        <taxon>Coelurosauria</taxon>
        <taxon>Aves</taxon>
        <taxon>Neognathae</taxon>
        <taxon>Neoaves</taxon>
        <taxon>Telluraves</taxon>
        <taxon>Strigiformes</taxon>
        <taxon>Strigidae</taxon>
        <taxon>Bubo</taxon>
    </lineage>
</organism>
<dbReference type="AlphaFoldDB" id="A0A8C0I981"/>
<dbReference type="Proteomes" id="UP000694567">
    <property type="component" value="Unplaced"/>
</dbReference>
<evidence type="ECO:0000313" key="3">
    <source>
        <dbReference type="Proteomes" id="UP000694567"/>
    </source>
</evidence>
<evidence type="ECO:0000256" key="1">
    <source>
        <dbReference type="SAM" id="Phobius"/>
    </source>
</evidence>